<comment type="caution">
    <text evidence="1">The sequence shown here is derived from an EMBL/GenBank/DDBJ whole genome shotgun (WGS) entry which is preliminary data.</text>
</comment>
<organism evidence="1">
    <name type="scientific">marine sediment metagenome</name>
    <dbReference type="NCBI Taxonomy" id="412755"/>
    <lineage>
        <taxon>unclassified sequences</taxon>
        <taxon>metagenomes</taxon>
        <taxon>ecological metagenomes</taxon>
    </lineage>
</organism>
<reference evidence="1" key="1">
    <citation type="journal article" date="2015" name="Nature">
        <title>Complex archaea that bridge the gap between prokaryotes and eukaryotes.</title>
        <authorList>
            <person name="Spang A."/>
            <person name="Saw J.H."/>
            <person name="Jorgensen S.L."/>
            <person name="Zaremba-Niedzwiedzka K."/>
            <person name="Martijn J."/>
            <person name="Lind A.E."/>
            <person name="van Eijk R."/>
            <person name="Schleper C."/>
            <person name="Guy L."/>
            <person name="Ettema T.J."/>
        </authorList>
    </citation>
    <scope>NUCLEOTIDE SEQUENCE</scope>
</reference>
<sequence length="80" mass="9277">MNKFKVGDKVRCKDTYFIRDSSFFKPGYEFYITEIKVCRNNSDGDSYYLYNGNSSSCGDTDVERLICNNPNSKIVVYNKT</sequence>
<gene>
    <name evidence="1" type="ORF">LCGC14_2233760</name>
</gene>
<proteinExistence type="predicted"/>
<evidence type="ECO:0000313" key="1">
    <source>
        <dbReference type="EMBL" id="KKL57600.1"/>
    </source>
</evidence>
<dbReference type="EMBL" id="LAZR01030111">
    <property type="protein sequence ID" value="KKL57600.1"/>
    <property type="molecule type" value="Genomic_DNA"/>
</dbReference>
<protein>
    <submittedName>
        <fullName evidence="1">Uncharacterized protein</fullName>
    </submittedName>
</protein>
<name>A0A0F9FJZ3_9ZZZZ</name>
<accession>A0A0F9FJZ3</accession>
<dbReference type="AlphaFoldDB" id="A0A0F9FJZ3"/>